<sequence>MAERPEAPPVETTTAPRSTELVHLPPVADAGPTPPEPDPDRLGDVDEWGRSERMRAVARALYDPMYRHWFRAEWEHLDRIPTEGGALLVANHAGAVPPDAPVIMHGIETELDRPVYGLADHMFRDIPVVGTLWSRMGGVVAHPDNAYRLLHDQGQLVLVFPEGIKGPGKHVSERYRLRRFGRGGFVEIAMRAGVPIVPIAVVGAEESMPVLAKSTTVARAMGLPYIPFTVGYLPAKFRLRVLEPVRLDVEPGLDRYSRSRIMDESEAIRGRIQEELHDMLRRRRSIWFG</sequence>
<reference evidence="3 4" key="1">
    <citation type="submission" date="2019-11" db="EMBL/GenBank/DDBJ databases">
        <authorList>
            <person name="He Y."/>
        </authorList>
    </citation>
    <scope>NUCLEOTIDE SEQUENCE [LARGE SCALE GENOMIC DNA]</scope>
    <source>
        <strain evidence="3 4">SCSIO 58843</strain>
    </source>
</reference>
<dbReference type="GO" id="GO:0016020">
    <property type="term" value="C:membrane"/>
    <property type="evidence" value="ECO:0007669"/>
    <property type="project" value="TreeGrafter"/>
</dbReference>
<gene>
    <name evidence="3" type="ORF">GH723_13125</name>
</gene>
<evidence type="ECO:0000313" key="4">
    <source>
        <dbReference type="Proteomes" id="UP000334019"/>
    </source>
</evidence>
<keyword evidence="3" id="KW-0808">Transferase</keyword>
<evidence type="ECO:0000256" key="1">
    <source>
        <dbReference type="SAM" id="MobiDB-lite"/>
    </source>
</evidence>
<dbReference type="GO" id="GO:0016746">
    <property type="term" value="F:acyltransferase activity"/>
    <property type="evidence" value="ECO:0007669"/>
    <property type="project" value="UniProtKB-KW"/>
</dbReference>
<feature type="domain" description="Phospholipid/glycerol acyltransferase" evidence="2">
    <location>
        <begin position="86"/>
        <end position="204"/>
    </location>
</feature>
<dbReference type="SMART" id="SM00563">
    <property type="entry name" value="PlsC"/>
    <property type="match status" value="1"/>
</dbReference>
<dbReference type="AlphaFoldDB" id="A0A5Q2RKF7"/>
<dbReference type="EMBL" id="CP045851">
    <property type="protein sequence ID" value="QGG95964.1"/>
    <property type="molecule type" value="Genomic_DNA"/>
</dbReference>
<dbReference type="PANTHER" id="PTHR22753">
    <property type="entry name" value="TRANSMEMBRANE PROTEIN 68"/>
    <property type="match status" value="1"/>
</dbReference>
<keyword evidence="4" id="KW-1185">Reference proteome</keyword>
<dbReference type="RefSeq" id="WP_153760070.1">
    <property type="nucleotide sequence ID" value="NZ_CP045851.1"/>
</dbReference>
<dbReference type="Pfam" id="PF01553">
    <property type="entry name" value="Acyltransferase"/>
    <property type="match status" value="1"/>
</dbReference>
<keyword evidence="3" id="KW-0012">Acyltransferase</keyword>
<dbReference type="Proteomes" id="UP000334019">
    <property type="component" value="Chromosome"/>
</dbReference>
<evidence type="ECO:0000313" key="3">
    <source>
        <dbReference type="EMBL" id="QGG95964.1"/>
    </source>
</evidence>
<feature type="compositionally biased region" description="Basic and acidic residues" evidence="1">
    <location>
        <begin position="38"/>
        <end position="47"/>
    </location>
</feature>
<dbReference type="InterPro" id="IPR002123">
    <property type="entry name" value="Plipid/glycerol_acylTrfase"/>
</dbReference>
<protein>
    <submittedName>
        <fullName evidence="3">Glycerol acyltransferase</fullName>
    </submittedName>
</protein>
<feature type="region of interest" description="Disordered" evidence="1">
    <location>
        <begin position="1"/>
        <end position="47"/>
    </location>
</feature>
<dbReference type="CDD" id="cd07987">
    <property type="entry name" value="LPLAT_MGAT-like"/>
    <property type="match status" value="1"/>
</dbReference>
<dbReference type="PANTHER" id="PTHR22753:SF14">
    <property type="entry name" value="MONOACYLGLYCEROL_DIACYLGLYCEROL O-ACYLTRANSFERASE"/>
    <property type="match status" value="1"/>
</dbReference>
<dbReference type="SUPFAM" id="SSF69593">
    <property type="entry name" value="Glycerol-3-phosphate (1)-acyltransferase"/>
    <property type="match status" value="1"/>
</dbReference>
<accession>A0A5Q2RKF7</accession>
<dbReference type="KEGG" id="atq:GH723_13125"/>
<organism evidence="3 4">
    <name type="scientific">Actinomarinicola tropica</name>
    <dbReference type="NCBI Taxonomy" id="2789776"/>
    <lineage>
        <taxon>Bacteria</taxon>
        <taxon>Bacillati</taxon>
        <taxon>Actinomycetota</taxon>
        <taxon>Acidimicrobiia</taxon>
        <taxon>Acidimicrobiales</taxon>
        <taxon>Iamiaceae</taxon>
        <taxon>Actinomarinicola</taxon>
    </lineage>
</organism>
<evidence type="ECO:0000259" key="2">
    <source>
        <dbReference type="SMART" id="SM00563"/>
    </source>
</evidence>
<name>A0A5Q2RKF7_9ACTN</name>
<proteinExistence type="predicted"/>